<dbReference type="Gene3D" id="1.10.1450.10">
    <property type="entry name" value="Tetraspanin"/>
    <property type="match status" value="1"/>
</dbReference>
<dbReference type="SUPFAM" id="SSF48652">
    <property type="entry name" value="Tetraspanin"/>
    <property type="match status" value="1"/>
</dbReference>
<accession>A0AAN8G5Y2</accession>
<proteinExistence type="inferred from homology"/>
<dbReference type="InterPro" id="IPR018499">
    <property type="entry name" value="Tetraspanin/Peripherin"/>
</dbReference>
<protein>
    <recommendedName>
        <fullName evidence="6">Tetraspanin</fullName>
    </recommendedName>
</protein>
<organism evidence="7 8">
    <name type="scientific">Patella caerulea</name>
    <name type="common">Rayed Mediterranean limpet</name>
    <dbReference type="NCBI Taxonomy" id="87958"/>
    <lineage>
        <taxon>Eukaryota</taxon>
        <taxon>Metazoa</taxon>
        <taxon>Spiralia</taxon>
        <taxon>Lophotrochozoa</taxon>
        <taxon>Mollusca</taxon>
        <taxon>Gastropoda</taxon>
        <taxon>Patellogastropoda</taxon>
        <taxon>Patelloidea</taxon>
        <taxon>Patellidae</taxon>
        <taxon>Patella</taxon>
    </lineage>
</organism>
<dbReference type="Pfam" id="PF00335">
    <property type="entry name" value="Tetraspanin"/>
    <property type="match status" value="1"/>
</dbReference>
<dbReference type="PRINTS" id="PR00259">
    <property type="entry name" value="TMFOUR"/>
</dbReference>
<sequence>MGADDNCLSVCGRILLGVLNTIVMVIGFILLIVGILVFAYTPALDLLFASATSAFASASTGGSAAFGAENLVDLVKVAAYALIGFGVFFFLIGLLGLIGGCCKVKCALIVYVIMLLLLILAQIVALIILFSQRQVIDGSVKQPLVDMTNKYQKFDATNSETVTMNFLMYTLKCCGVDSYRDFTKVAVGGTWDSAATGTDLTTPVMCCVSPDSGNTACAQSPGYMDPSLNNAEKGCYTEVWSSVDTQQALIIGVWSAIIVLQAILVFFAVYIIYRMAKSEASVGV</sequence>
<reference evidence="7 8" key="1">
    <citation type="submission" date="2024-01" db="EMBL/GenBank/DDBJ databases">
        <title>The genome of the rayed Mediterranean limpet Patella caerulea (Linnaeus, 1758).</title>
        <authorList>
            <person name="Anh-Thu Weber A."/>
            <person name="Halstead-Nussloch G."/>
        </authorList>
    </citation>
    <scope>NUCLEOTIDE SEQUENCE [LARGE SCALE GENOMIC DNA]</scope>
    <source>
        <strain evidence="7">AATW-2023a</strain>
        <tissue evidence="7">Whole specimen</tissue>
    </source>
</reference>
<comment type="caution">
    <text evidence="7">The sequence shown here is derived from an EMBL/GenBank/DDBJ whole genome shotgun (WGS) entry which is preliminary data.</text>
</comment>
<comment type="subcellular location">
    <subcellularLocation>
        <location evidence="1 6">Membrane</location>
        <topology evidence="1 6">Multi-pass membrane protein</topology>
    </subcellularLocation>
</comment>
<keyword evidence="8" id="KW-1185">Reference proteome</keyword>
<keyword evidence="3 6" id="KW-0812">Transmembrane</keyword>
<dbReference type="PIRSF" id="PIRSF002419">
    <property type="entry name" value="Tetraspanin"/>
    <property type="match status" value="1"/>
</dbReference>
<feature type="transmembrane region" description="Helical" evidence="6">
    <location>
        <begin position="46"/>
        <end position="66"/>
    </location>
</feature>
<feature type="transmembrane region" description="Helical" evidence="6">
    <location>
        <begin position="14"/>
        <end position="39"/>
    </location>
</feature>
<keyword evidence="5 6" id="KW-0472">Membrane</keyword>
<dbReference type="EMBL" id="JAZGQO010000021">
    <property type="protein sequence ID" value="KAK6166570.1"/>
    <property type="molecule type" value="Genomic_DNA"/>
</dbReference>
<evidence type="ECO:0000256" key="4">
    <source>
        <dbReference type="ARBA" id="ARBA00022989"/>
    </source>
</evidence>
<evidence type="ECO:0000313" key="7">
    <source>
        <dbReference type="EMBL" id="KAK6166570.1"/>
    </source>
</evidence>
<dbReference type="Proteomes" id="UP001347796">
    <property type="component" value="Unassembled WGS sequence"/>
</dbReference>
<evidence type="ECO:0000256" key="3">
    <source>
        <dbReference type="ARBA" id="ARBA00022692"/>
    </source>
</evidence>
<dbReference type="InterPro" id="IPR000301">
    <property type="entry name" value="Tetraspanin_animals"/>
</dbReference>
<feature type="transmembrane region" description="Helical" evidence="6">
    <location>
        <begin position="108"/>
        <end position="130"/>
    </location>
</feature>
<dbReference type="AlphaFoldDB" id="A0AAN8G5Y2"/>
<evidence type="ECO:0000256" key="1">
    <source>
        <dbReference type="ARBA" id="ARBA00004141"/>
    </source>
</evidence>
<evidence type="ECO:0000256" key="6">
    <source>
        <dbReference type="RuleBase" id="RU361218"/>
    </source>
</evidence>
<dbReference type="PANTHER" id="PTHR19282">
    <property type="entry name" value="TETRASPANIN"/>
    <property type="match status" value="1"/>
</dbReference>
<comment type="caution">
    <text evidence="6">Lacks conserved residue(s) required for the propagation of feature annotation.</text>
</comment>
<feature type="transmembrane region" description="Helical" evidence="6">
    <location>
        <begin position="78"/>
        <end position="101"/>
    </location>
</feature>
<feature type="transmembrane region" description="Helical" evidence="6">
    <location>
        <begin position="248"/>
        <end position="273"/>
    </location>
</feature>
<evidence type="ECO:0000256" key="2">
    <source>
        <dbReference type="ARBA" id="ARBA00006840"/>
    </source>
</evidence>
<comment type="similarity">
    <text evidence="2 6">Belongs to the tetraspanin (TM4SF) family.</text>
</comment>
<dbReference type="InterPro" id="IPR008952">
    <property type="entry name" value="Tetraspanin_EC2_sf"/>
</dbReference>
<name>A0AAN8G5Y2_PATCE</name>
<dbReference type="GO" id="GO:0005886">
    <property type="term" value="C:plasma membrane"/>
    <property type="evidence" value="ECO:0007669"/>
    <property type="project" value="TreeGrafter"/>
</dbReference>
<gene>
    <name evidence="7" type="ORF">SNE40_023227</name>
</gene>
<evidence type="ECO:0000256" key="5">
    <source>
        <dbReference type="ARBA" id="ARBA00023136"/>
    </source>
</evidence>
<dbReference type="PANTHER" id="PTHR19282:SF551">
    <property type="entry name" value="RE08073P-RELATED"/>
    <property type="match status" value="1"/>
</dbReference>
<keyword evidence="4 6" id="KW-1133">Transmembrane helix</keyword>
<evidence type="ECO:0000313" key="8">
    <source>
        <dbReference type="Proteomes" id="UP001347796"/>
    </source>
</evidence>